<dbReference type="Proteomes" id="UP000287410">
    <property type="component" value="Unassembled WGS sequence"/>
</dbReference>
<dbReference type="Pfam" id="PF13649">
    <property type="entry name" value="Methyltransf_25"/>
    <property type="match status" value="1"/>
</dbReference>
<dbReference type="InterPro" id="IPR041698">
    <property type="entry name" value="Methyltransf_25"/>
</dbReference>
<dbReference type="GO" id="GO:0032259">
    <property type="term" value="P:methylation"/>
    <property type="evidence" value="ECO:0007669"/>
    <property type="project" value="UniProtKB-KW"/>
</dbReference>
<name>A0ABY0BV17_9GAMM</name>
<dbReference type="RefSeq" id="WP_126790133.1">
    <property type="nucleotide sequence ID" value="NZ_PIPN01000006.1"/>
</dbReference>
<keyword evidence="1" id="KW-0808">Transferase</keyword>
<gene>
    <name evidence="3" type="ORF">CWE12_12975</name>
</gene>
<feature type="domain" description="Methyltransferase" evidence="2">
    <location>
        <begin position="42"/>
        <end position="134"/>
    </location>
</feature>
<protein>
    <submittedName>
        <fullName evidence="3">SAM-dependent methyltransferase</fullName>
    </submittedName>
</protein>
<dbReference type="GO" id="GO:0008168">
    <property type="term" value="F:methyltransferase activity"/>
    <property type="evidence" value="ECO:0007669"/>
    <property type="project" value="UniProtKB-KW"/>
</dbReference>
<accession>A0ABY0BV17</accession>
<dbReference type="PANTHER" id="PTHR43861">
    <property type="entry name" value="TRANS-ACONITATE 2-METHYLTRANSFERASE-RELATED"/>
    <property type="match status" value="1"/>
</dbReference>
<keyword evidence="4" id="KW-1185">Reference proteome</keyword>
<dbReference type="Gene3D" id="3.40.50.150">
    <property type="entry name" value="Vaccinia Virus protein VP39"/>
    <property type="match status" value="1"/>
</dbReference>
<dbReference type="SUPFAM" id="SSF53335">
    <property type="entry name" value="S-adenosyl-L-methionine-dependent methyltransferases"/>
    <property type="match status" value="1"/>
</dbReference>
<proteinExistence type="predicted"/>
<organism evidence="3 4">
    <name type="scientific">Aliidiomarina sedimenti</name>
    <dbReference type="NCBI Taxonomy" id="1933879"/>
    <lineage>
        <taxon>Bacteria</taxon>
        <taxon>Pseudomonadati</taxon>
        <taxon>Pseudomonadota</taxon>
        <taxon>Gammaproteobacteria</taxon>
        <taxon>Alteromonadales</taxon>
        <taxon>Idiomarinaceae</taxon>
        <taxon>Aliidiomarina</taxon>
    </lineage>
</organism>
<keyword evidence="3" id="KW-0489">Methyltransferase</keyword>
<reference evidence="3 4" key="1">
    <citation type="journal article" date="2018" name="Front. Microbiol.">
        <title>Genome-Based Analysis Reveals the Taxonomy and Diversity of the Family Idiomarinaceae.</title>
        <authorList>
            <person name="Liu Y."/>
            <person name="Lai Q."/>
            <person name="Shao Z."/>
        </authorList>
    </citation>
    <scope>NUCLEOTIDE SEQUENCE [LARGE SCALE GENOMIC DNA]</scope>
    <source>
        <strain evidence="3 4">GBSy1</strain>
    </source>
</reference>
<evidence type="ECO:0000313" key="3">
    <source>
        <dbReference type="EMBL" id="RUO28127.1"/>
    </source>
</evidence>
<evidence type="ECO:0000256" key="1">
    <source>
        <dbReference type="ARBA" id="ARBA00022679"/>
    </source>
</evidence>
<dbReference type="CDD" id="cd02440">
    <property type="entry name" value="AdoMet_MTases"/>
    <property type="match status" value="1"/>
</dbReference>
<dbReference type="EMBL" id="PIPN01000006">
    <property type="protein sequence ID" value="RUO28127.1"/>
    <property type="molecule type" value="Genomic_DNA"/>
</dbReference>
<sequence length="249" mass="27447">MNKWDERYDKGEYHYGTEPNEFLRAQAERLLATANPQKPAHVLCLADGEGRNSVYLAQLGAHVTAVDISQIGLDKAQRLAEERGVTIQTQLADLTECELPENQYDGVVMIFCHLPGDARPRLYQQIKKSLKPGGWLLAECYTEDQLGRGTGGPPSADLMLSLNELKDAFNQFQLDHGSELVRPVLEGEGHSGDGAVCQYIGFKPPARDSIYQVSSTRSKSSRKIRYVESSAPAVGECKFCLGSLADKDD</sequence>
<dbReference type="PANTHER" id="PTHR43861:SF3">
    <property type="entry name" value="PUTATIVE (AFU_ORTHOLOGUE AFUA_2G14390)-RELATED"/>
    <property type="match status" value="1"/>
</dbReference>
<comment type="caution">
    <text evidence="3">The sequence shown here is derived from an EMBL/GenBank/DDBJ whole genome shotgun (WGS) entry which is preliminary data.</text>
</comment>
<evidence type="ECO:0000259" key="2">
    <source>
        <dbReference type="Pfam" id="PF13649"/>
    </source>
</evidence>
<dbReference type="InterPro" id="IPR029063">
    <property type="entry name" value="SAM-dependent_MTases_sf"/>
</dbReference>
<evidence type="ECO:0000313" key="4">
    <source>
        <dbReference type="Proteomes" id="UP000287410"/>
    </source>
</evidence>